<evidence type="ECO:0000256" key="1">
    <source>
        <dbReference type="ARBA" id="ARBA00022729"/>
    </source>
</evidence>
<accession>A0A5C5YW42</accession>
<keyword evidence="2" id="KW-1015">Disulfide bond</keyword>
<sequence length="982" mass="108658">MWWADGFPSHSPSARWHRCFQSGNYGFVLDTETMQIPHFGPLDIPNAVTTLPPAQLGLRIVVDGKTYECAAGGKWTKHGGPRLIESGRFFQRGDVTDLVFTSTDEQELNVEARFETAAWSDRLGLIFAARPAIMPIEAGEKSFGRIGGGFGLDGTNHLEVKHSAELDSKHFTIELWAYVPHNYQASEKTFPWLVCKDRNEEVDGNFGIIFLHGRAQARLNIGGGRDNAFTATADLRDALKLNTWNHLAISYDGDSLRLYVNGRESAKQPIGRKRVPSDGPLTFGRRQDNSGDGYHFRGVIDESTYYDRALSSSEILQHFRHPDVVDAKVKPTKQWRFRSDGVGLKTAPRSIWKSASLAIGLRGPNGTLSNSLDLPTKGKTDPSQWNEVSLAIDPIAFEKVSAKCDVNVRATEIANGEARPVKYNSVLGWHRINLDGIEPIVPNTAGKDAEANKNNSMERIKLVLSNPSDQPQIARLMFEKTSGGIKQHVGSSITGVSAVLRDAQGHPTGIPVQLSKNWHTDAEAGTYRGDWFHGISQVRLLANATVELELSIVYGHWGGVAAASHTQLCLIGWGSNQRWDQSALGAWGESICYEPDQVQANCSITDVRPLMVRATDNAQAWRWTCNVGGGDYFRMFDPSGNRVPHTAMKTTEHRQGPCLTEVTFDGHLGSGIRQAATVSLSRTDDLVRGTYRLRMAVKKATDFSRLVIFQIGADTYSSTGERKMAIGDTTGLLKEWNTQWGGNTYRTNPVACTGRATWVSLHDAVARPKQGNQEACANRGVVIRSWKARLGGKDTPPWIAEHGVNARGHDTSTIDFVAPPGITRLEPGDFVDATIEHIVMPQFARNYYGPNEALRSALAQHENTWQMIHREAVNNDRKAEASIGKIQRTYPDVRIHTLNNEAKLTLSGGLGYVPITFTDLSSPSHYELVVDGHPLDQSVHGNDFWQTEYDATSKRWSQTYNLPAKIAGPQNIHFRVKKLKTQ</sequence>
<evidence type="ECO:0000256" key="2">
    <source>
        <dbReference type="ARBA" id="ARBA00023157"/>
    </source>
</evidence>
<dbReference type="InterPro" id="IPR013320">
    <property type="entry name" value="ConA-like_dom_sf"/>
</dbReference>
<feature type="domain" description="LamG-like jellyroll fold" evidence="3">
    <location>
        <begin position="169"/>
        <end position="313"/>
    </location>
</feature>
<evidence type="ECO:0000313" key="5">
    <source>
        <dbReference type="Proteomes" id="UP000315010"/>
    </source>
</evidence>
<comment type="caution">
    <text evidence="4">The sequence shown here is derived from an EMBL/GenBank/DDBJ whole genome shotgun (WGS) entry which is preliminary data.</text>
</comment>
<proteinExistence type="predicted"/>
<name>A0A5C5YW42_9BACT</name>
<dbReference type="AlphaFoldDB" id="A0A5C5YW42"/>
<gene>
    <name evidence="4" type="ORF">CA13_06700</name>
</gene>
<evidence type="ECO:0000259" key="3">
    <source>
        <dbReference type="SMART" id="SM00560"/>
    </source>
</evidence>
<dbReference type="Gene3D" id="2.60.120.200">
    <property type="match status" value="1"/>
</dbReference>
<evidence type="ECO:0000313" key="4">
    <source>
        <dbReference type="EMBL" id="TWT79272.1"/>
    </source>
</evidence>
<dbReference type="Pfam" id="PF13385">
    <property type="entry name" value="Laminin_G_3"/>
    <property type="match status" value="1"/>
</dbReference>
<dbReference type="SUPFAM" id="SSF49899">
    <property type="entry name" value="Concanavalin A-like lectins/glucanases"/>
    <property type="match status" value="1"/>
</dbReference>
<reference evidence="4 5" key="1">
    <citation type="submission" date="2019-02" db="EMBL/GenBank/DDBJ databases">
        <title>Deep-cultivation of Planctomycetes and their phenomic and genomic characterization uncovers novel biology.</title>
        <authorList>
            <person name="Wiegand S."/>
            <person name="Jogler M."/>
            <person name="Boedeker C."/>
            <person name="Pinto D."/>
            <person name="Vollmers J."/>
            <person name="Rivas-Marin E."/>
            <person name="Kohn T."/>
            <person name="Peeters S.H."/>
            <person name="Heuer A."/>
            <person name="Rast P."/>
            <person name="Oberbeckmann S."/>
            <person name="Bunk B."/>
            <person name="Jeske O."/>
            <person name="Meyerdierks A."/>
            <person name="Storesund J.E."/>
            <person name="Kallscheuer N."/>
            <person name="Luecker S."/>
            <person name="Lage O.M."/>
            <person name="Pohl T."/>
            <person name="Merkel B.J."/>
            <person name="Hornburger P."/>
            <person name="Mueller R.-W."/>
            <person name="Bruemmer F."/>
            <person name="Labrenz M."/>
            <person name="Spormann A.M."/>
            <person name="Op Den Camp H."/>
            <person name="Overmann J."/>
            <person name="Amann R."/>
            <person name="Jetten M.S.M."/>
            <person name="Mascher T."/>
            <person name="Medema M.H."/>
            <person name="Devos D.P."/>
            <person name="Kaster A.-K."/>
            <person name="Ovreas L."/>
            <person name="Rohde M."/>
            <person name="Galperin M.Y."/>
            <person name="Jogler C."/>
        </authorList>
    </citation>
    <scope>NUCLEOTIDE SEQUENCE [LARGE SCALE GENOMIC DNA]</scope>
    <source>
        <strain evidence="4 5">CA13</strain>
    </source>
</reference>
<dbReference type="PANTHER" id="PTHR42535">
    <property type="entry name" value="OOKINETE PROTEIN, PUTATIVE-RELATED"/>
    <property type="match status" value="1"/>
</dbReference>
<dbReference type="Proteomes" id="UP000315010">
    <property type="component" value="Unassembled WGS sequence"/>
</dbReference>
<dbReference type="InterPro" id="IPR006558">
    <property type="entry name" value="LamG-like"/>
</dbReference>
<organism evidence="4 5">
    <name type="scientific">Novipirellula herctigrandis</name>
    <dbReference type="NCBI Taxonomy" id="2527986"/>
    <lineage>
        <taxon>Bacteria</taxon>
        <taxon>Pseudomonadati</taxon>
        <taxon>Planctomycetota</taxon>
        <taxon>Planctomycetia</taxon>
        <taxon>Pirellulales</taxon>
        <taxon>Pirellulaceae</taxon>
        <taxon>Novipirellula</taxon>
    </lineage>
</organism>
<keyword evidence="5" id="KW-1185">Reference proteome</keyword>
<protein>
    <recommendedName>
        <fullName evidence="3">LamG-like jellyroll fold domain-containing protein</fullName>
    </recommendedName>
</protein>
<dbReference type="PANTHER" id="PTHR42535:SF2">
    <property type="entry name" value="CHROMOSOME UNDETERMINED SCAFFOLD_146, WHOLE GENOME SHOTGUN SEQUENCE"/>
    <property type="match status" value="1"/>
</dbReference>
<keyword evidence="1" id="KW-0732">Signal</keyword>
<dbReference type="EMBL" id="SJPJ01000001">
    <property type="protein sequence ID" value="TWT79272.1"/>
    <property type="molecule type" value="Genomic_DNA"/>
</dbReference>
<dbReference type="SMART" id="SM00560">
    <property type="entry name" value="LamGL"/>
    <property type="match status" value="1"/>
</dbReference>